<dbReference type="GO" id="GO:0007186">
    <property type="term" value="P:G protein-coupled receptor signaling pathway"/>
    <property type="evidence" value="ECO:0007669"/>
    <property type="project" value="InterPro"/>
</dbReference>
<protein>
    <recommendedName>
        <fullName evidence="3">GPR180/TMEM145 transmembrane domain-containing protein</fullName>
    </recommendedName>
</protein>
<evidence type="ECO:0000256" key="2">
    <source>
        <dbReference type="SAM" id="SignalP"/>
    </source>
</evidence>
<dbReference type="PANTHER" id="PTHR21229">
    <property type="entry name" value="LUNG SEVEN TRANSMEMBRANE RECEPTOR"/>
    <property type="match status" value="1"/>
</dbReference>
<dbReference type="EMBL" id="JNBS01001756">
    <property type="protein sequence ID" value="OQS00087.1"/>
    <property type="molecule type" value="Genomic_DNA"/>
</dbReference>
<sequence>MMLHQGIVLLLLAAVQAIQVNVAHHFNHREYYDMRLVNEDGSFRWNTFSAVQEFGMEKDGELEITVLHADHPISFSLYTYEQWDIYRSLVFEITTMGAYDETMALTCMYPSEVRIPFDPRATNESIFTYKITSPSQYTLQIESCTPTYNFVQAHVVMKNIASDGTLSEHLGIDQLGLVPLYGIMTVVFILMTIIWTIDTIRQPKSVHAINKIFGACLLARALECSIKWWHYNQYSQNGLGNSLLSITKDVCEQITTTLFLAFLLLSYPFYHFGFGIDFKAYYFLTSILHRWSMRRRFLSSRERRLVQAVFVLYFVVAMVKATCNSGTELCQGYILTEYVIKSLMLLGIIITLNYSISKLQTKLESDHGRWSESKIPKTQARLNLFLSLRWSFLAYLLLPTVVLMLNLGVVNPPGTWRNLWVTFLIEEFATLCILFHLAISMRPIHPTTLELLTEKKED</sequence>
<feature type="transmembrane region" description="Helical" evidence="1">
    <location>
        <begin position="258"/>
        <end position="284"/>
    </location>
</feature>
<name>A0A1V9ZQ29_9STRA</name>
<gene>
    <name evidence="4" type="ORF">THRCLA_06242</name>
</gene>
<keyword evidence="2" id="KW-0732">Signal</keyword>
<evidence type="ECO:0000313" key="5">
    <source>
        <dbReference type="Proteomes" id="UP000243217"/>
    </source>
</evidence>
<dbReference type="Pfam" id="PF10192">
    <property type="entry name" value="GPR180-TMEM145_TM"/>
    <property type="match status" value="1"/>
</dbReference>
<keyword evidence="1" id="KW-0812">Transmembrane</keyword>
<feature type="transmembrane region" description="Helical" evidence="1">
    <location>
        <begin position="419"/>
        <end position="439"/>
    </location>
</feature>
<evidence type="ECO:0000313" key="4">
    <source>
        <dbReference type="EMBL" id="OQS00087.1"/>
    </source>
</evidence>
<feature type="chain" id="PRO_5012258175" description="GPR180/TMEM145 transmembrane domain-containing protein" evidence="2">
    <location>
        <begin position="18"/>
        <end position="458"/>
    </location>
</feature>
<feature type="domain" description="GPR180/TMEM145 transmembrane" evidence="3">
    <location>
        <begin position="183"/>
        <end position="265"/>
    </location>
</feature>
<feature type="transmembrane region" description="Helical" evidence="1">
    <location>
        <begin position="178"/>
        <end position="197"/>
    </location>
</feature>
<dbReference type="AlphaFoldDB" id="A0A1V9ZQ29"/>
<organism evidence="4 5">
    <name type="scientific">Thraustotheca clavata</name>
    <dbReference type="NCBI Taxonomy" id="74557"/>
    <lineage>
        <taxon>Eukaryota</taxon>
        <taxon>Sar</taxon>
        <taxon>Stramenopiles</taxon>
        <taxon>Oomycota</taxon>
        <taxon>Saprolegniomycetes</taxon>
        <taxon>Saprolegniales</taxon>
        <taxon>Achlyaceae</taxon>
        <taxon>Thraustotheca</taxon>
    </lineage>
</organism>
<evidence type="ECO:0000259" key="3">
    <source>
        <dbReference type="Pfam" id="PF10192"/>
    </source>
</evidence>
<dbReference type="InterPro" id="IPR019336">
    <property type="entry name" value="GPR180/TMEM145_TM"/>
</dbReference>
<dbReference type="GO" id="GO:0019236">
    <property type="term" value="P:response to pheromone"/>
    <property type="evidence" value="ECO:0007669"/>
    <property type="project" value="InterPro"/>
</dbReference>
<feature type="signal peptide" evidence="2">
    <location>
        <begin position="1"/>
        <end position="17"/>
    </location>
</feature>
<proteinExistence type="predicted"/>
<dbReference type="GO" id="GO:0016020">
    <property type="term" value="C:membrane"/>
    <property type="evidence" value="ECO:0007669"/>
    <property type="project" value="InterPro"/>
</dbReference>
<dbReference type="OrthoDB" id="59319at2759"/>
<accession>A0A1V9ZQ29</accession>
<feature type="transmembrane region" description="Helical" evidence="1">
    <location>
        <begin position="333"/>
        <end position="354"/>
    </location>
</feature>
<comment type="caution">
    <text evidence="4">The sequence shown here is derived from an EMBL/GenBank/DDBJ whole genome shotgun (WGS) entry which is preliminary data.</text>
</comment>
<keyword evidence="5" id="KW-1185">Reference proteome</keyword>
<reference evidence="4 5" key="1">
    <citation type="journal article" date="2014" name="Genome Biol. Evol.">
        <title>The secreted proteins of Achlya hypogyna and Thraustotheca clavata identify the ancestral oomycete secretome and reveal gene acquisitions by horizontal gene transfer.</title>
        <authorList>
            <person name="Misner I."/>
            <person name="Blouin N."/>
            <person name="Leonard G."/>
            <person name="Richards T.A."/>
            <person name="Lane C.E."/>
        </authorList>
    </citation>
    <scope>NUCLEOTIDE SEQUENCE [LARGE SCALE GENOMIC DNA]</scope>
    <source>
        <strain evidence="4 5">ATCC 34112</strain>
    </source>
</reference>
<feature type="transmembrane region" description="Helical" evidence="1">
    <location>
        <begin position="305"/>
        <end position="321"/>
    </location>
</feature>
<keyword evidence="1" id="KW-0472">Membrane</keyword>
<evidence type="ECO:0000256" key="1">
    <source>
        <dbReference type="SAM" id="Phobius"/>
    </source>
</evidence>
<feature type="transmembrane region" description="Helical" evidence="1">
    <location>
        <begin position="384"/>
        <end position="407"/>
    </location>
</feature>
<dbReference type="Proteomes" id="UP000243217">
    <property type="component" value="Unassembled WGS sequence"/>
</dbReference>
<dbReference type="GO" id="GO:0005794">
    <property type="term" value="C:Golgi apparatus"/>
    <property type="evidence" value="ECO:0007669"/>
    <property type="project" value="TreeGrafter"/>
</dbReference>
<keyword evidence="1" id="KW-1133">Transmembrane helix</keyword>
<dbReference type="InterPro" id="IPR009637">
    <property type="entry name" value="GPR107/GPR108-like"/>
</dbReference>